<dbReference type="PANTHER" id="PTHR43479">
    <property type="entry name" value="ACREF/ENVCD OPERON REPRESSOR-RELATED"/>
    <property type="match status" value="1"/>
</dbReference>
<dbReference type="Proteomes" id="UP001314681">
    <property type="component" value="Unassembled WGS sequence"/>
</dbReference>
<protein>
    <submittedName>
        <fullName evidence="4">TetR/AcrR family transcriptional regulator</fullName>
    </submittedName>
</protein>
<dbReference type="PRINTS" id="PR00455">
    <property type="entry name" value="HTHTETR"/>
</dbReference>
<name>A0ABS6KEC0_9FIRM</name>
<feature type="domain" description="HTH tetR-type" evidence="3">
    <location>
        <begin position="6"/>
        <end position="66"/>
    </location>
</feature>
<gene>
    <name evidence="4" type="ORF">KTH90_23045</name>
</gene>
<sequence length="210" mass="24253">MAKQIQGVYEKILTCAKEEFLEKGYTDASLRTIAAKAETTTGSIYTRFGDKEGLFRAIADPVVDGIMQLFCETQEKFHMMDEETQKNTVQRYSSDSMDMMLDYIYGNFDTFRLLLEAPAGTKYFNFLDEMVRIEVEYTYKYMDVIGCESVKSGAVTEDFLHMVSTAYFEGVFEVVRHNMSKEEAVKYINMLKTYHMVGFDTIFSPEKYAL</sequence>
<dbReference type="RefSeq" id="WP_158350945.1">
    <property type="nucleotide sequence ID" value="NZ_JAHQCX010000025.1"/>
</dbReference>
<feature type="DNA-binding region" description="H-T-H motif" evidence="2">
    <location>
        <begin position="29"/>
        <end position="48"/>
    </location>
</feature>
<evidence type="ECO:0000256" key="1">
    <source>
        <dbReference type="ARBA" id="ARBA00023125"/>
    </source>
</evidence>
<evidence type="ECO:0000259" key="3">
    <source>
        <dbReference type="PROSITE" id="PS50977"/>
    </source>
</evidence>
<evidence type="ECO:0000313" key="4">
    <source>
        <dbReference type="EMBL" id="MBU9728872.1"/>
    </source>
</evidence>
<dbReference type="PROSITE" id="PS50977">
    <property type="entry name" value="HTH_TETR_2"/>
    <property type="match status" value="1"/>
</dbReference>
<keyword evidence="1 2" id="KW-0238">DNA-binding</keyword>
<reference evidence="4 5" key="1">
    <citation type="submission" date="2021-06" db="EMBL/GenBank/DDBJ databases">
        <title>Description of novel taxa of the family Lachnospiraceae.</title>
        <authorList>
            <person name="Chaplin A.V."/>
            <person name="Sokolova S.R."/>
            <person name="Pikina A.P."/>
            <person name="Korzhanova M."/>
            <person name="Belova V."/>
            <person name="Korostin D."/>
            <person name="Efimov B.A."/>
        </authorList>
    </citation>
    <scope>NUCLEOTIDE SEQUENCE [LARGE SCALE GENOMIC DNA]</scope>
    <source>
        <strain evidence="4 5">ASD4241</strain>
    </source>
</reference>
<dbReference type="InterPro" id="IPR050624">
    <property type="entry name" value="HTH-type_Tx_Regulator"/>
</dbReference>
<dbReference type="PANTHER" id="PTHR43479:SF11">
    <property type="entry name" value="ACREF_ENVCD OPERON REPRESSOR-RELATED"/>
    <property type="match status" value="1"/>
</dbReference>
<keyword evidence="5" id="KW-1185">Reference proteome</keyword>
<dbReference type="SUPFAM" id="SSF46689">
    <property type="entry name" value="Homeodomain-like"/>
    <property type="match status" value="1"/>
</dbReference>
<dbReference type="InterPro" id="IPR009057">
    <property type="entry name" value="Homeodomain-like_sf"/>
</dbReference>
<dbReference type="Gene3D" id="1.10.357.10">
    <property type="entry name" value="Tetracycline Repressor, domain 2"/>
    <property type="match status" value="1"/>
</dbReference>
<dbReference type="Pfam" id="PF00440">
    <property type="entry name" value="TetR_N"/>
    <property type="match status" value="1"/>
</dbReference>
<organism evidence="4 5">
    <name type="scientific">Diplocloster modestus</name>
    <dbReference type="NCBI Taxonomy" id="2850322"/>
    <lineage>
        <taxon>Bacteria</taxon>
        <taxon>Bacillati</taxon>
        <taxon>Bacillota</taxon>
        <taxon>Clostridia</taxon>
        <taxon>Lachnospirales</taxon>
        <taxon>Lachnospiraceae</taxon>
        <taxon>Diplocloster</taxon>
    </lineage>
</organism>
<dbReference type="EMBL" id="JAHQCX010000025">
    <property type="protein sequence ID" value="MBU9728872.1"/>
    <property type="molecule type" value="Genomic_DNA"/>
</dbReference>
<evidence type="ECO:0000256" key="2">
    <source>
        <dbReference type="PROSITE-ProRule" id="PRU00335"/>
    </source>
</evidence>
<comment type="caution">
    <text evidence="4">The sequence shown here is derived from an EMBL/GenBank/DDBJ whole genome shotgun (WGS) entry which is preliminary data.</text>
</comment>
<dbReference type="InterPro" id="IPR001647">
    <property type="entry name" value="HTH_TetR"/>
</dbReference>
<accession>A0ABS6KEC0</accession>
<evidence type="ECO:0000313" key="5">
    <source>
        <dbReference type="Proteomes" id="UP001314681"/>
    </source>
</evidence>
<proteinExistence type="predicted"/>